<dbReference type="PANTHER" id="PTHR43113:SF1">
    <property type="entry name" value="1,4-DIHYDROXY-2-NAPHTHOYL-COA SYNTHASE, PEROXISOMAL"/>
    <property type="match status" value="1"/>
</dbReference>
<dbReference type="InterPro" id="IPR029045">
    <property type="entry name" value="ClpP/crotonase-like_dom_sf"/>
</dbReference>
<dbReference type="SUPFAM" id="SSF52096">
    <property type="entry name" value="ClpP/crotonase"/>
    <property type="match status" value="1"/>
</dbReference>
<feature type="compositionally biased region" description="Low complexity" evidence="5">
    <location>
        <begin position="33"/>
        <end position="49"/>
    </location>
</feature>
<organism evidence="6 7">
    <name type="scientific">Edaphochlamys debaryana</name>
    <dbReference type="NCBI Taxonomy" id="47281"/>
    <lineage>
        <taxon>Eukaryota</taxon>
        <taxon>Viridiplantae</taxon>
        <taxon>Chlorophyta</taxon>
        <taxon>core chlorophytes</taxon>
        <taxon>Chlorophyceae</taxon>
        <taxon>CS clade</taxon>
        <taxon>Chlamydomonadales</taxon>
        <taxon>Chlamydomonadales incertae sedis</taxon>
        <taxon>Edaphochlamys</taxon>
    </lineage>
</organism>
<dbReference type="InterPro" id="IPR001753">
    <property type="entry name" value="Enoyl-CoA_hydra/iso"/>
</dbReference>
<proteinExistence type="inferred from homology"/>
<evidence type="ECO:0000256" key="1">
    <source>
        <dbReference type="ARBA" id="ARBA00000177"/>
    </source>
</evidence>
<keyword evidence="7" id="KW-1185">Reference proteome</keyword>
<dbReference type="GO" id="GO:0008935">
    <property type="term" value="F:1,4-dihydroxy-2-naphthoyl-CoA synthase activity"/>
    <property type="evidence" value="ECO:0007669"/>
    <property type="project" value="UniProtKB-EC"/>
</dbReference>
<dbReference type="HAMAP" id="MF_01934">
    <property type="entry name" value="MenB"/>
    <property type="match status" value="1"/>
</dbReference>
<dbReference type="PANTHER" id="PTHR43113">
    <property type="entry name" value="NUCLEOSIDE-DIPHOSPHATE-SUGAR EPIMERASE"/>
    <property type="match status" value="1"/>
</dbReference>
<dbReference type="Gene3D" id="3.90.226.10">
    <property type="entry name" value="2-enoyl-CoA Hydratase, Chain A, domain 1"/>
    <property type="match status" value="1"/>
</dbReference>
<dbReference type="GO" id="GO:0009234">
    <property type="term" value="P:menaquinone biosynthetic process"/>
    <property type="evidence" value="ECO:0007669"/>
    <property type="project" value="InterPro"/>
</dbReference>
<dbReference type="InterPro" id="IPR018376">
    <property type="entry name" value="Enoyl-CoA_hyd/isom_CS"/>
</dbReference>
<dbReference type="Gene3D" id="1.10.12.10">
    <property type="entry name" value="Lyase 2-enoyl-coa Hydratase, Chain A, domain 2"/>
    <property type="match status" value="1"/>
</dbReference>
<dbReference type="InterPro" id="IPR010198">
    <property type="entry name" value="DHNA-CoA_synthase_MenB"/>
</dbReference>
<dbReference type="NCBIfam" id="TIGR01929">
    <property type="entry name" value="menB"/>
    <property type="match status" value="1"/>
</dbReference>
<protein>
    <recommendedName>
        <fullName evidence="3">1,4-dihydroxy-2-naphthoyl-CoA synthase</fullName>
        <ecNumber evidence="3">4.1.3.36</ecNumber>
    </recommendedName>
</protein>
<dbReference type="PROSITE" id="PS00166">
    <property type="entry name" value="ENOYL_COA_HYDRATASE"/>
    <property type="match status" value="1"/>
</dbReference>
<evidence type="ECO:0000256" key="5">
    <source>
        <dbReference type="SAM" id="MobiDB-lite"/>
    </source>
</evidence>
<dbReference type="InterPro" id="IPR014748">
    <property type="entry name" value="Enoyl-CoA_hydra_C"/>
</dbReference>
<sequence>MSAERRLQVLRAHLAPGDSSAGACHALSRHDTAGASASSSGSAAPYASADGKPTSYARVHGAVSREPARWRRVASLGKEELTDVIYEKAVGEGIAKITINRPEKRNAFRPRTIQELSWCFGDARDDPEVGAIILTGAGTLAFCSGGDQAVRGKGGYVGEDGIARLNVQIRRLPKPVVAMVAGYAVGGGHILHMVCDLTIAADNAVFGQTGPKVGSFDAGYGSTHMARLVGQKKAREIWFLCRLYDAHEAREMGLINTVVPLAQLEEETLVWCREMLRNSPTALRVLKAALNAAEDGQAGIQELGGNATMLFYQSEEGNEGRQAYLEKRPPDFTKFKRLP</sequence>
<dbReference type="FunFam" id="3.90.226.10:FF:000003">
    <property type="entry name" value="1,4-dihydroxy-2-naphthoyl-CoA synthase"/>
    <property type="match status" value="1"/>
</dbReference>
<dbReference type="OrthoDB" id="2018133at2759"/>
<evidence type="ECO:0000313" key="6">
    <source>
        <dbReference type="EMBL" id="KAG2489664.1"/>
    </source>
</evidence>
<reference evidence="6" key="1">
    <citation type="journal article" date="2020" name="bioRxiv">
        <title>Comparative genomics of Chlamydomonas.</title>
        <authorList>
            <person name="Craig R.J."/>
            <person name="Hasan A.R."/>
            <person name="Ness R.W."/>
            <person name="Keightley P.D."/>
        </authorList>
    </citation>
    <scope>NUCLEOTIDE SEQUENCE</scope>
    <source>
        <strain evidence="6">CCAP 11/70</strain>
    </source>
</reference>
<keyword evidence="2" id="KW-0456">Lyase</keyword>
<dbReference type="AlphaFoldDB" id="A0A835Y216"/>
<gene>
    <name evidence="6" type="ORF">HYH03_011776</name>
</gene>
<dbReference type="NCBIfam" id="NF005637">
    <property type="entry name" value="PRK07396.1"/>
    <property type="match status" value="1"/>
</dbReference>
<feature type="region of interest" description="Disordered" evidence="5">
    <location>
        <begin position="33"/>
        <end position="52"/>
    </location>
</feature>
<evidence type="ECO:0000256" key="4">
    <source>
        <dbReference type="RuleBase" id="RU003707"/>
    </source>
</evidence>
<accession>A0A835Y216</accession>
<dbReference type="Pfam" id="PF00378">
    <property type="entry name" value="ECH_1"/>
    <property type="match status" value="1"/>
</dbReference>
<evidence type="ECO:0000313" key="7">
    <source>
        <dbReference type="Proteomes" id="UP000612055"/>
    </source>
</evidence>
<evidence type="ECO:0000256" key="2">
    <source>
        <dbReference type="ARBA" id="ARBA00023239"/>
    </source>
</evidence>
<comment type="caution">
    <text evidence="6">The sequence shown here is derived from an EMBL/GenBank/DDBJ whole genome shotgun (WGS) entry which is preliminary data.</text>
</comment>
<dbReference type="EMBL" id="JAEHOE010000070">
    <property type="protein sequence ID" value="KAG2489664.1"/>
    <property type="molecule type" value="Genomic_DNA"/>
</dbReference>
<dbReference type="Proteomes" id="UP000612055">
    <property type="component" value="Unassembled WGS sequence"/>
</dbReference>
<dbReference type="EC" id="4.1.3.36" evidence="3"/>
<dbReference type="CDD" id="cd06558">
    <property type="entry name" value="crotonase-like"/>
    <property type="match status" value="1"/>
</dbReference>
<comment type="catalytic activity">
    <reaction evidence="1">
        <text>2-succinylbenzoyl-CoA + H(+) = 1,4-dihydroxy-2-naphthoyl-CoA + H2O</text>
        <dbReference type="Rhea" id="RHEA:26562"/>
        <dbReference type="ChEBI" id="CHEBI:15377"/>
        <dbReference type="ChEBI" id="CHEBI:15378"/>
        <dbReference type="ChEBI" id="CHEBI:57364"/>
        <dbReference type="ChEBI" id="CHEBI:58897"/>
        <dbReference type="EC" id="4.1.3.36"/>
    </reaction>
</comment>
<comment type="similarity">
    <text evidence="4">Belongs to the enoyl-CoA hydratase/isomerase family.</text>
</comment>
<evidence type="ECO:0000256" key="3">
    <source>
        <dbReference type="ARBA" id="ARBA00066833"/>
    </source>
</evidence>
<name>A0A835Y216_9CHLO</name>
<dbReference type="GO" id="GO:0005829">
    <property type="term" value="C:cytosol"/>
    <property type="evidence" value="ECO:0007669"/>
    <property type="project" value="TreeGrafter"/>
</dbReference>